<protein>
    <submittedName>
        <fullName evidence="1">Uncharacterized protein</fullName>
    </submittedName>
</protein>
<dbReference type="Proteomes" id="UP001163835">
    <property type="component" value="Unassembled WGS sequence"/>
</dbReference>
<comment type="caution">
    <text evidence="1">The sequence shown here is derived from an EMBL/GenBank/DDBJ whole genome shotgun (WGS) entry which is preliminary data.</text>
</comment>
<evidence type="ECO:0000313" key="1">
    <source>
        <dbReference type="EMBL" id="KAJ3813529.1"/>
    </source>
</evidence>
<accession>A0ACC1U9B2</accession>
<evidence type="ECO:0000313" key="2">
    <source>
        <dbReference type="Proteomes" id="UP001163835"/>
    </source>
</evidence>
<dbReference type="EMBL" id="MU794990">
    <property type="protein sequence ID" value="KAJ3813529.1"/>
    <property type="molecule type" value="Genomic_DNA"/>
</dbReference>
<keyword evidence="2" id="KW-1185">Reference proteome</keyword>
<sequence length="725" mass="77105">MGFFSSRRTDGDFIIHDREGSKTTTTTTVVQVIRSRFYGKHRTDADSRAAANSGTFIAQDGSTASTLGHPGQSLRKSQSTPFSATIRKPSGSSRLKNVHTGSSTNLRSTEPSNTRDSGLFESSGFFHLQAGRSSSKSTYGRHDASGAPSTASANNSASAPPTPSGARTSRTDNATMTLAQRLNELAVANDEGLLNDDEYRILRQNLFERFAGNATVPTEESIVPASVTPLPRPPKGKPTISENRTSFSSSRLSSNFNVDILPNTTLSTRSPSVRSVKSGVASFLHRATNRASNRDKSDTSSIYSITSTASNAFSSPHNHPHTRMSSHAGSARSLRKKTSNSSIGTEASISKKGQGQGDTASLSSRTSRKRTGLGFGQHPERSPSDGNYSPQTPSRSATSSLRRLAVPPSSFSPKGIHNSNPEPPREKGRTQDIFDDANLVTSTDIKREIAAVEAEGRRLVDAFNGLEVTTLAKRQRRHMGHHRVESRPATIVGLPGVESLSIVEIGTEEESGGKGSSGAGVGSTWTLTPDNKLHFRATPTQTPTSAYLDTDVTSIRSGTSAHTSHTGRSIPRSVHRDASRTLPSKPSSGSASGSGAGSLHRKNSSSSLGSSIAAGKKRGGGLSPVPPLPISVPPLPSGLSGLSNLALASGSSLNLARSTGHLPMSSVPEDEDIDPLGLNAREEMDEEIREIQKKKDDVSKRYAERLQYLRAKLKGAQLHEKLMKK</sequence>
<name>A0ACC1U9B2_9AGAR</name>
<reference evidence="1" key="1">
    <citation type="submission" date="2022-09" db="EMBL/GenBank/DDBJ databases">
        <title>A Global Phylogenomic Analysis of the Shiitake Genus Lentinula.</title>
        <authorList>
            <consortium name="DOE Joint Genome Institute"/>
            <person name="Sierra-Patev S."/>
            <person name="Min B."/>
            <person name="Naranjo-Ortiz M."/>
            <person name="Looney B."/>
            <person name="Konkel Z."/>
            <person name="Slot J.C."/>
            <person name="Sakamoto Y."/>
            <person name="Steenwyk J.L."/>
            <person name="Rokas A."/>
            <person name="Carro J."/>
            <person name="Camarero S."/>
            <person name="Ferreira P."/>
            <person name="Molpeceres G."/>
            <person name="Ruiz-Duenas F.J."/>
            <person name="Serrano A."/>
            <person name="Henrissat B."/>
            <person name="Drula E."/>
            <person name="Hughes K.W."/>
            <person name="Mata J.L."/>
            <person name="Ishikawa N.K."/>
            <person name="Vargas-Isla R."/>
            <person name="Ushijima S."/>
            <person name="Smith C.A."/>
            <person name="Ahrendt S."/>
            <person name="Andreopoulos W."/>
            <person name="He G."/>
            <person name="Labutti K."/>
            <person name="Lipzen A."/>
            <person name="Ng V."/>
            <person name="Riley R."/>
            <person name="Sandor L."/>
            <person name="Barry K."/>
            <person name="Martinez A.T."/>
            <person name="Xiao Y."/>
            <person name="Gibbons J.G."/>
            <person name="Terashima K."/>
            <person name="Grigoriev I.V."/>
            <person name="Hibbett D.S."/>
        </authorList>
    </citation>
    <scope>NUCLEOTIDE SEQUENCE</scope>
    <source>
        <strain evidence="1">TMI1499</strain>
    </source>
</reference>
<proteinExistence type="predicted"/>
<gene>
    <name evidence="1" type="ORF">F5876DRAFT_73783</name>
</gene>
<organism evidence="1 2">
    <name type="scientific">Lentinula aff. lateritia</name>
    <dbReference type="NCBI Taxonomy" id="2804960"/>
    <lineage>
        <taxon>Eukaryota</taxon>
        <taxon>Fungi</taxon>
        <taxon>Dikarya</taxon>
        <taxon>Basidiomycota</taxon>
        <taxon>Agaricomycotina</taxon>
        <taxon>Agaricomycetes</taxon>
        <taxon>Agaricomycetidae</taxon>
        <taxon>Agaricales</taxon>
        <taxon>Marasmiineae</taxon>
        <taxon>Omphalotaceae</taxon>
        <taxon>Lentinula</taxon>
    </lineage>
</organism>